<comment type="caution">
    <text evidence="1">The sequence shown here is derived from an EMBL/GenBank/DDBJ whole genome shotgun (WGS) entry which is preliminary data.</text>
</comment>
<gene>
    <name evidence="1" type="ORF">BELL_0374g00030</name>
</gene>
<protein>
    <submittedName>
        <fullName evidence="1">Uncharacterized protein</fullName>
    </submittedName>
</protein>
<name>A0A4Z1JIX7_9HELO</name>
<organism evidence="1 2">
    <name type="scientific">Botrytis elliptica</name>
    <dbReference type="NCBI Taxonomy" id="278938"/>
    <lineage>
        <taxon>Eukaryota</taxon>
        <taxon>Fungi</taxon>
        <taxon>Dikarya</taxon>
        <taxon>Ascomycota</taxon>
        <taxon>Pezizomycotina</taxon>
        <taxon>Leotiomycetes</taxon>
        <taxon>Helotiales</taxon>
        <taxon>Sclerotiniaceae</taxon>
        <taxon>Botrytis</taxon>
    </lineage>
</organism>
<dbReference type="EMBL" id="PQXM01000372">
    <property type="protein sequence ID" value="TGO73284.1"/>
    <property type="molecule type" value="Genomic_DNA"/>
</dbReference>
<reference evidence="1 2" key="1">
    <citation type="submission" date="2017-12" db="EMBL/GenBank/DDBJ databases">
        <title>Comparative genomics of Botrytis spp.</title>
        <authorList>
            <person name="Valero-Jimenez C.A."/>
            <person name="Tapia P."/>
            <person name="Veloso J."/>
            <person name="Silva-Moreno E."/>
            <person name="Staats M."/>
            <person name="Valdes J.H."/>
            <person name="Van Kan J.A.L."/>
        </authorList>
    </citation>
    <scope>NUCLEOTIDE SEQUENCE [LARGE SCALE GENOMIC DNA]</scope>
    <source>
        <strain evidence="1 2">Be9601</strain>
    </source>
</reference>
<proteinExistence type="predicted"/>
<evidence type="ECO:0000313" key="2">
    <source>
        <dbReference type="Proteomes" id="UP000297229"/>
    </source>
</evidence>
<accession>A0A4Z1JIX7</accession>
<dbReference type="AlphaFoldDB" id="A0A4Z1JIX7"/>
<keyword evidence="2" id="KW-1185">Reference proteome</keyword>
<evidence type="ECO:0000313" key="1">
    <source>
        <dbReference type="EMBL" id="TGO73284.1"/>
    </source>
</evidence>
<dbReference type="Proteomes" id="UP000297229">
    <property type="component" value="Unassembled WGS sequence"/>
</dbReference>
<sequence length="72" mass="8058">MVARGMLELTEHGQANTTVSSKFLAKNEIPMDIPEGWNAQAQELMSYDVIPDQPCMNMDTTLPSIVKTKFDK</sequence>